<dbReference type="FunFam" id="1.10.560.10:FF:000070">
    <property type="entry name" value="Uncharacterized protein"/>
    <property type="match status" value="1"/>
</dbReference>
<keyword evidence="12" id="KW-1185">Reference proteome</keyword>
<reference evidence="11" key="1">
    <citation type="submission" date="2025-08" db="UniProtKB">
        <authorList>
            <consortium name="Ensembl"/>
        </authorList>
    </citation>
    <scope>IDENTIFICATION</scope>
</reference>
<evidence type="ECO:0000256" key="7">
    <source>
        <dbReference type="ARBA" id="ARBA00023186"/>
    </source>
</evidence>
<dbReference type="NCBIfam" id="NF041082">
    <property type="entry name" value="thermosome_alpha"/>
    <property type="match status" value="1"/>
</dbReference>
<dbReference type="FunFam" id="3.50.7.10:FF:000009">
    <property type="entry name" value="T-complex protein 1 subunit alpha"/>
    <property type="match status" value="1"/>
</dbReference>
<dbReference type="NCBIfam" id="TIGR02340">
    <property type="entry name" value="chap_CCT_alpha"/>
    <property type="match status" value="1"/>
</dbReference>
<dbReference type="GO" id="GO:0005737">
    <property type="term" value="C:cytoplasm"/>
    <property type="evidence" value="ECO:0007669"/>
    <property type="project" value="UniProtKB-SubCell"/>
</dbReference>
<dbReference type="Ensembl" id="ENSNMLT00000027964.1">
    <property type="protein sequence ID" value="ENSNMLP00000025008.1"/>
    <property type="gene ID" value="ENSNMLG00000015516.1"/>
</dbReference>
<dbReference type="Gene3D" id="3.50.7.10">
    <property type="entry name" value="GroEL"/>
    <property type="match status" value="1"/>
</dbReference>
<dbReference type="Gene3D" id="1.10.560.10">
    <property type="entry name" value="GroEL-like equatorial domain"/>
    <property type="match status" value="1"/>
</dbReference>
<comment type="subcellular location">
    <subcellularLocation>
        <location evidence="1">Cytoplasm</location>
    </subcellularLocation>
</comment>
<dbReference type="CDD" id="cd03335">
    <property type="entry name" value="TCP1_alpha"/>
    <property type="match status" value="1"/>
</dbReference>
<dbReference type="InterPro" id="IPR002194">
    <property type="entry name" value="Chaperonin_TCP-1_CS"/>
</dbReference>
<dbReference type="PRINTS" id="PR00304">
    <property type="entry name" value="TCOMPLEXTCP1"/>
</dbReference>
<dbReference type="InterPro" id="IPR002423">
    <property type="entry name" value="Cpn60/GroEL/TCP-1"/>
</dbReference>
<dbReference type="Gene3D" id="3.30.260.10">
    <property type="entry name" value="TCP-1-like chaperonin intermediate domain"/>
    <property type="match status" value="1"/>
</dbReference>
<dbReference type="InterPro" id="IPR054827">
    <property type="entry name" value="thermosome_alpha"/>
</dbReference>
<comment type="catalytic activity">
    <reaction evidence="9">
        <text>ATP + H2O = ADP + phosphate + H(+)</text>
        <dbReference type="Rhea" id="RHEA:13065"/>
        <dbReference type="ChEBI" id="CHEBI:15377"/>
        <dbReference type="ChEBI" id="CHEBI:15378"/>
        <dbReference type="ChEBI" id="CHEBI:30616"/>
        <dbReference type="ChEBI" id="CHEBI:43474"/>
        <dbReference type="ChEBI" id="CHEBI:456216"/>
    </reaction>
</comment>
<evidence type="ECO:0000313" key="12">
    <source>
        <dbReference type="Proteomes" id="UP000694523"/>
    </source>
</evidence>
<evidence type="ECO:0000256" key="1">
    <source>
        <dbReference type="ARBA" id="ARBA00004496"/>
    </source>
</evidence>
<dbReference type="GO" id="GO:0051082">
    <property type="term" value="F:unfolded protein binding"/>
    <property type="evidence" value="ECO:0007669"/>
    <property type="project" value="InterPro"/>
</dbReference>
<evidence type="ECO:0000256" key="5">
    <source>
        <dbReference type="ARBA" id="ARBA00022741"/>
    </source>
</evidence>
<reference evidence="11" key="2">
    <citation type="submission" date="2025-09" db="UniProtKB">
        <authorList>
            <consortium name="Ensembl"/>
        </authorList>
    </citation>
    <scope>IDENTIFICATION</scope>
</reference>
<organism evidence="11 12">
    <name type="scientific">Neogobius melanostomus</name>
    <name type="common">round goby</name>
    <dbReference type="NCBI Taxonomy" id="47308"/>
    <lineage>
        <taxon>Eukaryota</taxon>
        <taxon>Metazoa</taxon>
        <taxon>Chordata</taxon>
        <taxon>Craniata</taxon>
        <taxon>Vertebrata</taxon>
        <taxon>Euteleostomi</taxon>
        <taxon>Actinopterygii</taxon>
        <taxon>Neopterygii</taxon>
        <taxon>Teleostei</taxon>
        <taxon>Neoteleostei</taxon>
        <taxon>Acanthomorphata</taxon>
        <taxon>Gobiaria</taxon>
        <taxon>Gobiiformes</taxon>
        <taxon>Gobioidei</taxon>
        <taxon>Gobiidae</taxon>
        <taxon>Benthophilinae</taxon>
        <taxon>Neogobiini</taxon>
        <taxon>Neogobius</taxon>
    </lineage>
</organism>
<dbReference type="InterPro" id="IPR027410">
    <property type="entry name" value="TCP-1-like_intermed_sf"/>
</dbReference>
<dbReference type="GO" id="GO:0005524">
    <property type="term" value="F:ATP binding"/>
    <property type="evidence" value="ECO:0007669"/>
    <property type="project" value="UniProtKB-KW"/>
</dbReference>
<dbReference type="SUPFAM" id="SSF52029">
    <property type="entry name" value="GroEL apical domain-like"/>
    <property type="match status" value="1"/>
</dbReference>
<comment type="similarity">
    <text evidence="2 10">Belongs to the TCP-1 chaperonin family.</text>
</comment>
<proteinExistence type="inferred from homology"/>
<protein>
    <recommendedName>
        <fullName evidence="3">T-complex protein 1 subunit alpha</fullName>
    </recommendedName>
    <alternativeName>
        <fullName evidence="8">CCT-alpha</fullName>
    </alternativeName>
</protein>
<evidence type="ECO:0000256" key="6">
    <source>
        <dbReference type="ARBA" id="ARBA00022840"/>
    </source>
</evidence>
<dbReference type="PROSITE" id="PS00750">
    <property type="entry name" value="TCP1_1"/>
    <property type="match status" value="1"/>
</dbReference>
<keyword evidence="5 10" id="KW-0547">Nucleotide-binding</keyword>
<evidence type="ECO:0000313" key="11">
    <source>
        <dbReference type="Ensembl" id="ENSNMLP00000025008.1"/>
    </source>
</evidence>
<dbReference type="GO" id="GO:0016887">
    <property type="term" value="F:ATP hydrolysis activity"/>
    <property type="evidence" value="ECO:0007669"/>
    <property type="project" value="InterPro"/>
</dbReference>
<dbReference type="Proteomes" id="UP000694523">
    <property type="component" value="Unplaced"/>
</dbReference>
<dbReference type="InterPro" id="IPR017998">
    <property type="entry name" value="Chaperone_TCP-1"/>
</dbReference>
<dbReference type="FunFam" id="3.30.260.10:FF:000022">
    <property type="entry name" value="T-complex protein 1 subunit eta"/>
    <property type="match status" value="1"/>
</dbReference>
<dbReference type="PROSITE" id="PS00751">
    <property type="entry name" value="TCP1_2"/>
    <property type="match status" value="1"/>
</dbReference>
<evidence type="ECO:0000256" key="8">
    <source>
        <dbReference type="ARBA" id="ARBA00030049"/>
    </source>
</evidence>
<dbReference type="InterPro" id="IPR012715">
    <property type="entry name" value="Chap_CCT_alpha"/>
</dbReference>
<dbReference type="Pfam" id="PF00118">
    <property type="entry name" value="Cpn60_TCP1"/>
    <property type="match status" value="1"/>
</dbReference>
<evidence type="ECO:0000256" key="2">
    <source>
        <dbReference type="ARBA" id="ARBA00008020"/>
    </source>
</evidence>
<dbReference type="NCBIfam" id="NF041083">
    <property type="entry name" value="thermosome_beta"/>
    <property type="match status" value="1"/>
</dbReference>
<keyword evidence="4" id="KW-0963">Cytoplasm</keyword>
<dbReference type="GO" id="GO:0140662">
    <property type="term" value="F:ATP-dependent protein folding chaperone"/>
    <property type="evidence" value="ECO:0007669"/>
    <property type="project" value="InterPro"/>
</dbReference>
<dbReference type="AlphaFoldDB" id="A0A8C6TNX9"/>
<keyword evidence="7 10" id="KW-0143">Chaperone</keyword>
<name>A0A8C6TNX9_9GOBI</name>
<sequence>MSLLEGPLNVLGHRTTGETVRTQNVMAASSIANIVKSSLGPVGLDKMLVDDIGDVTITNDGATILKLLEVEHPAAKVLCELAELQDKEVGDGTTSVVILAAELLKSADELVKQKIHPTSVISGYRLACKEAVRYINENLTIGTDELGRECLINAAKTSMSSKIIGVDSDFFANIVVDAALAVKFTDGRGVAKYPINSVNVLKAHGRSQKESFLVNGYALNCTVGSQCMVKRVLNAKIACLDFSLQKTKMKMGVQVLISDPEKLDQIRQSLYVLVSRESDITKERIQKILATGANVVLTTGGIDDMCLKYFLDVGAMAVRRVHKRDLKRIAKATGATMCASLSNLEGDETFEATMLGQAEEVVQDRICDDELILIKSKTRTSASIVLRGANDFMCDEMERSVHDALCVVKRVLESKTVVPGGGAVEAALSIYLENYATSMGSREQLAIAEFAHALLVIPKTLAVNAAQDSTDLVAKLRAFHNEAQVNPERKNLKWIGLDLVNGKPRDNKQAGVYEPTMVKTKSLKFATEAAITILRIDDLIKLFPEPKEGGSSYRDAVQSGSLEG</sequence>
<dbReference type="PROSITE" id="PS00995">
    <property type="entry name" value="TCP1_3"/>
    <property type="match status" value="1"/>
</dbReference>
<dbReference type="SUPFAM" id="SSF48592">
    <property type="entry name" value="GroEL equatorial domain-like"/>
    <property type="match status" value="1"/>
</dbReference>
<evidence type="ECO:0000256" key="3">
    <source>
        <dbReference type="ARBA" id="ARBA00014424"/>
    </source>
</evidence>
<dbReference type="PANTHER" id="PTHR11353">
    <property type="entry name" value="CHAPERONIN"/>
    <property type="match status" value="1"/>
</dbReference>
<evidence type="ECO:0000256" key="9">
    <source>
        <dbReference type="ARBA" id="ARBA00049360"/>
    </source>
</evidence>
<evidence type="ECO:0000256" key="4">
    <source>
        <dbReference type="ARBA" id="ARBA00022490"/>
    </source>
</evidence>
<dbReference type="InterPro" id="IPR027409">
    <property type="entry name" value="GroEL-like_apical_dom_sf"/>
</dbReference>
<keyword evidence="6 10" id="KW-0067">ATP-binding</keyword>
<accession>A0A8C6TNX9</accession>
<dbReference type="SUPFAM" id="SSF54849">
    <property type="entry name" value="GroEL-intermediate domain like"/>
    <property type="match status" value="1"/>
</dbReference>
<dbReference type="InterPro" id="IPR053374">
    <property type="entry name" value="TCP-1_chaperonin"/>
</dbReference>
<evidence type="ECO:0000256" key="10">
    <source>
        <dbReference type="RuleBase" id="RU004187"/>
    </source>
</evidence>
<dbReference type="InterPro" id="IPR027413">
    <property type="entry name" value="GROEL-like_equatorial_sf"/>
</dbReference>